<dbReference type="EMBL" id="BMFF01000007">
    <property type="protein sequence ID" value="GGD09277.1"/>
    <property type="molecule type" value="Genomic_DNA"/>
</dbReference>
<comment type="similarity">
    <text evidence="1">Belongs to the bacterial solute-binding protein 3 family.</text>
</comment>
<proteinExistence type="inferred from homology"/>
<evidence type="ECO:0000259" key="4">
    <source>
        <dbReference type="Pfam" id="PF00497"/>
    </source>
</evidence>
<dbReference type="SUPFAM" id="SSF53850">
    <property type="entry name" value="Periplasmic binding protein-like II"/>
    <property type="match status" value="1"/>
</dbReference>
<evidence type="ECO:0000313" key="6">
    <source>
        <dbReference type="Proteomes" id="UP000638188"/>
    </source>
</evidence>
<evidence type="ECO:0000256" key="2">
    <source>
        <dbReference type="ARBA" id="ARBA00022729"/>
    </source>
</evidence>
<reference evidence="6" key="1">
    <citation type="journal article" date="2019" name="Int. J. Syst. Evol. Microbiol.">
        <title>The Global Catalogue of Microorganisms (GCM) 10K type strain sequencing project: providing services to taxonomists for standard genome sequencing and annotation.</title>
        <authorList>
            <consortium name="The Broad Institute Genomics Platform"/>
            <consortium name="The Broad Institute Genome Sequencing Center for Infectious Disease"/>
            <person name="Wu L."/>
            <person name="Ma J."/>
        </authorList>
    </citation>
    <scope>NUCLEOTIDE SEQUENCE [LARGE SCALE GENOMIC DNA]</scope>
    <source>
        <strain evidence="6">CGMCC 1.12482</strain>
    </source>
</reference>
<feature type="signal peptide" evidence="3">
    <location>
        <begin position="1"/>
        <end position="28"/>
    </location>
</feature>
<dbReference type="InterPro" id="IPR001638">
    <property type="entry name" value="Solute-binding_3/MltF_N"/>
</dbReference>
<dbReference type="PANTHER" id="PTHR35936:SF6">
    <property type="entry name" value="AMINO ACID ABC TRANSPORTER SUBSTRATE-BINDING PAAT FAMILY PROTEIN"/>
    <property type="match status" value="1"/>
</dbReference>
<name>A0ABQ1Q1P9_9GAMM</name>
<accession>A0ABQ1Q1P9</accession>
<keyword evidence="6" id="KW-1185">Reference proteome</keyword>
<dbReference type="Pfam" id="PF00497">
    <property type="entry name" value="SBP_bac_3"/>
    <property type="match status" value="1"/>
</dbReference>
<evidence type="ECO:0000256" key="3">
    <source>
        <dbReference type="SAM" id="SignalP"/>
    </source>
</evidence>
<dbReference type="Gene3D" id="3.40.190.10">
    <property type="entry name" value="Periplasmic binding protein-like II"/>
    <property type="match status" value="2"/>
</dbReference>
<comment type="caution">
    <text evidence="5">The sequence shown here is derived from an EMBL/GenBank/DDBJ whole genome shotgun (WGS) entry which is preliminary data.</text>
</comment>
<gene>
    <name evidence="5" type="ORF">GCM10007418_30430</name>
</gene>
<protein>
    <recommendedName>
        <fullName evidence="4">Solute-binding protein family 3/N-terminal domain-containing protein</fullName>
    </recommendedName>
</protein>
<sequence length="254" mass="28194">MNQYTRPWRRISLGLLLMLYTSFSFVHAAEPVRTLNAAFLNFPPMAYLDDNGEPAGSVIELTNRVAAESGLGINWVSYPIRRIYHGLTTGKIDFWPGSQAIPALQDATLETPSIGIDITLCAFSLEATPSIESVQDLARKDLVLIRGYTYRAQLDDIFEKNKRRPIVAPDHVAAMQLLQKGRADYLISYADPIKKALLHYPQADSKCDVLDTWPLVYVVSRNIPDADGIAAALTEGYRKVSAARTKPAPFAQAR</sequence>
<feature type="chain" id="PRO_5046454786" description="Solute-binding protein family 3/N-terminal domain-containing protein" evidence="3">
    <location>
        <begin position="29"/>
        <end position="254"/>
    </location>
</feature>
<keyword evidence="2 3" id="KW-0732">Signal</keyword>
<dbReference type="Proteomes" id="UP000638188">
    <property type="component" value="Unassembled WGS sequence"/>
</dbReference>
<organism evidence="5 6">
    <name type="scientific">Halopseudomonas salina</name>
    <dbReference type="NCBI Taxonomy" id="1323744"/>
    <lineage>
        <taxon>Bacteria</taxon>
        <taxon>Pseudomonadati</taxon>
        <taxon>Pseudomonadota</taxon>
        <taxon>Gammaproteobacteria</taxon>
        <taxon>Pseudomonadales</taxon>
        <taxon>Pseudomonadaceae</taxon>
        <taxon>Halopseudomonas</taxon>
    </lineage>
</organism>
<evidence type="ECO:0000256" key="1">
    <source>
        <dbReference type="ARBA" id="ARBA00010333"/>
    </source>
</evidence>
<evidence type="ECO:0000313" key="5">
    <source>
        <dbReference type="EMBL" id="GGD09277.1"/>
    </source>
</evidence>
<feature type="domain" description="Solute-binding protein family 3/N-terminal" evidence="4">
    <location>
        <begin position="41"/>
        <end position="94"/>
    </location>
</feature>
<dbReference type="RefSeq" id="WP_150278875.1">
    <property type="nucleotide sequence ID" value="NZ_BMFF01000007.1"/>
</dbReference>
<dbReference type="PANTHER" id="PTHR35936">
    <property type="entry name" value="MEMBRANE-BOUND LYTIC MUREIN TRANSGLYCOSYLASE F"/>
    <property type="match status" value="1"/>
</dbReference>